<accession>A0A370D833</accession>
<dbReference type="SUPFAM" id="SSF89360">
    <property type="entry name" value="HesB-like domain"/>
    <property type="match status" value="1"/>
</dbReference>
<comment type="caution">
    <text evidence="2">The sequence shown here is derived from an EMBL/GenBank/DDBJ whole genome shotgun (WGS) entry which is preliminary data.</text>
</comment>
<proteinExistence type="predicted"/>
<keyword evidence="3" id="KW-1185">Reference proteome</keyword>
<dbReference type="Proteomes" id="UP000254266">
    <property type="component" value="Unassembled WGS sequence"/>
</dbReference>
<dbReference type="EMBL" id="QFXC01000013">
    <property type="protein sequence ID" value="RDH81088.1"/>
    <property type="molecule type" value="Genomic_DNA"/>
</dbReference>
<evidence type="ECO:0000313" key="2">
    <source>
        <dbReference type="EMBL" id="RDH81088.1"/>
    </source>
</evidence>
<feature type="domain" description="Core" evidence="1">
    <location>
        <begin position="35"/>
        <end position="125"/>
    </location>
</feature>
<gene>
    <name evidence="2" type="ORF">DIZ80_13295</name>
</gene>
<evidence type="ECO:0000313" key="3">
    <source>
        <dbReference type="Proteomes" id="UP000254266"/>
    </source>
</evidence>
<dbReference type="Gene3D" id="2.60.300.12">
    <property type="entry name" value="HesB-like domain"/>
    <property type="match status" value="1"/>
</dbReference>
<dbReference type="InterPro" id="IPR000361">
    <property type="entry name" value="ATAP_core_dom"/>
</dbReference>
<reference evidence="2 3" key="1">
    <citation type="journal article" date="2018" name="ISME J.">
        <title>Endosymbiont genomes yield clues of tubeworm success.</title>
        <authorList>
            <person name="Li Y."/>
            <person name="Liles M.R."/>
            <person name="Halanych K.M."/>
        </authorList>
    </citation>
    <scope>NUCLEOTIDE SEQUENCE [LARGE SCALE GENOMIC DNA]</scope>
    <source>
        <strain evidence="2">A1464</strain>
    </source>
</reference>
<protein>
    <submittedName>
        <fullName evidence="2">Iron-sulfur cluster assembly accessory protein</fullName>
    </submittedName>
</protein>
<dbReference type="InterPro" id="IPR035903">
    <property type="entry name" value="HesB-like_dom_sf"/>
</dbReference>
<name>A0A370D833_9GAMM</name>
<evidence type="ECO:0000259" key="1">
    <source>
        <dbReference type="Pfam" id="PF01521"/>
    </source>
</evidence>
<organism evidence="2 3">
    <name type="scientific">endosymbiont of Galathealinum brachiosum</name>
    <dbReference type="NCBI Taxonomy" id="2200906"/>
    <lineage>
        <taxon>Bacteria</taxon>
        <taxon>Pseudomonadati</taxon>
        <taxon>Pseudomonadota</taxon>
        <taxon>Gammaproteobacteria</taxon>
        <taxon>sulfur-oxidizing symbionts</taxon>
    </lineage>
</organism>
<dbReference type="Pfam" id="PF01521">
    <property type="entry name" value="Fe-S_biosyn"/>
    <property type="match status" value="1"/>
</dbReference>
<dbReference type="AlphaFoldDB" id="A0A370D833"/>
<sequence length="136" mass="15015">MLTCATQPPTTGHNVLFSLCKIVNKKTGILNMNMIKLTPAAAKMIKHSAKEGNLDGLPLRLACTKMQDGSYHYGMGFDDVKEDDITHTSEGIDLIVSVTANEFMNGMTIDYVEIEEGKEQFIFMNPNDPAYVKPAE</sequence>